<dbReference type="NCBIfam" id="NF010039">
    <property type="entry name" value="PRK13515.1"/>
    <property type="match status" value="1"/>
</dbReference>
<dbReference type="Gene3D" id="3.30.590.20">
    <property type="match status" value="1"/>
</dbReference>
<keyword evidence="6" id="KW-1185">Reference proteome</keyword>
<keyword evidence="2 4" id="KW-0547">Nucleotide-binding</keyword>
<comment type="function">
    <text evidence="4">ATP-dependent carboxylate-amine ligase which exhibits weak glutamate--cysteine ligase activity.</text>
</comment>
<dbReference type="InterPro" id="IPR050141">
    <property type="entry name" value="GCL_type2/YbdK_subfam"/>
</dbReference>
<sequence>MDRDEPRFTIGIEEEYLLVDKTSRDLCVDPPAELLAACQETHGNSVAPEFLRCQIEVGTPVCADLPAARAALAELRGTIAEEADKYGLAPMAASTHPFAQWRDQRATDKPRYREIAESLQVVGRRLIICGMHVHVGVEDDELRMDLHNQLAYFLPHLLCLSTSSPFWQGRKAGLKSFRLTVFDALPRSGPPERFSSFGEFERFVSVLTGAGVIEDATKIWWDLRPSVRFPTIEMRITDVCTRLDDAIAIAATFRCLARMLWRLRRKNQRWRHYPMALIAENRWIAQRHGAAGDLIDFGRGAVVPFVDLVGELIDLIAEDADHFGCTSEVERIRAIASGGTSADKQIATYEKALKDGASEDEALKAVVDHLVAETLVGCRPARPGDKKPEMSVMPRPNL</sequence>
<evidence type="ECO:0000256" key="3">
    <source>
        <dbReference type="ARBA" id="ARBA00022840"/>
    </source>
</evidence>
<dbReference type="STRING" id="1120955.SAMN03080610_00847"/>
<comment type="similarity">
    <text evidence="4">Belongs to the glutamate--cysteine ligase type 2 family. YbdK subfamily.</text>
</comment>
<evidence type="ECO:0000256" key="4">
    <source>
        <dbReference type="HAMAP-Rule" id="MF_01609"/>
    </source>
</evidence>
<gene>
    <name evidence="5" type="ORF">SAMN03080610_00847</name>
</gene>
<keyword evidence="1 4" id="KW-0436">Ligase</keyword>
<evidence type="ECO:0000313" key="5">
    <source>
        <dbReference type="EMBL" id="SCZ25777.1"/>
    </source>
</evidence>
<dbReference type="EC" id="6.3.2.2" evidence="4"/>
<dbReference type="PANTHER" id="PTHR36510:SF1">
    <property type="entry name" value="GLUTAMATE--CYSTEINE LIGASE 2-RELATED"/>
    <property type="match status" value="1"/>
</dbReference>
<dbReference type="OrthoDB" id="9769628at2"/>
<comment type="catalytic activity">
    <reaction evidence="4">
        <text>L-cysteine + L-glutamate + ATP = gamma-L-glutamyl-L-cysteine + ADP + phosphate + H(+)</text>
        <dbReference type="Rhea" id="RHEA:13285"/>
        <dbReference type="ChEBI" id="CHEBI:15378"/>
        <dbReference type="ChEBI" id="CHEBI:29985"/>
        <dbReference type="ChEBI" id="CHEBI:30616"/>
        <dbReference type="ChEBI" id="CHEBI:35235"/>
        <dbReference type="ChEBI" id="CHEBI:43474"/>
        <dbReference type="ChEBI" id="CHEBI:58173"/>
        <dbReference type="ChEBI" id="CHEBI:456216"/>
        <dbReference type="EC" id="6.3.2.2"/>
    </reaction>
</comment>
<dbReference type="RefSeq" id="WP_092809791.1">
    <property type="nucleotide sequence ID" value="NZ_FMVW01000001.1"/>
</dbReference>
<name>A0A1G5MKN3_AFIMA</name>
<dbReference type="InterPro" id="IPR006336">
    <property type="entry name" value="GCS2"/>
</dbReference>
<reference evidence="5 6" key="1">
    <citation type="submission" date="2016-10" db="EMBL/GenBank/DDBJ databases">
        <authorList>
            <person name="de Groot N.N."/>
        </authorList>
    </citation>
    <scope>NUCLEOTIDE SEQUENCE [LARGE SCALE GENOMIC DNA]</scope>
    <source>
        <strain evidence="5 6">DSM 2698</strain>
    </source>
</reference>
<dbReference type="GO" id="GO:0005524">
    <property type="term" value="F:ATP binding"/>
    <property type="evidence" value="ECO:0007669"/>
    <property type="project" value="UniProtKB-KW"/>
</dbReference>
<protein>
    <recommendedName>
        <fullName evidence="4">Putative glutamate--cysteine ligase 2</fullName>
        <ecNumber evidence="4">6.3.2.2</ecNumber>
    </recommendedName>
    <alternativeName>
        <fullName evidence="4">Gamma-glutamylcysteine synthetase 2</fullName>
        <shortName evidence="4">GCS 2</shortName>
        <shortName evidence="4">Gamma-GCS 2</shortName>
    </alternativeName>
</protein>
<dbReference type="InterPro" id="IPR014746">
    <property type="entry name" value="Gln_synth/guanido_kin_cat_dom"/>
</dbReference>
<evidence type="ECO:0000313" key="6">
    <source>
        <dbReference type="Proteomes" id="UP000199347"/>
    </source>
</evidence>
<dbReference type="GO" id="GO:0042398">
    <property type="term" value="P:modified amino acid biosynthetic process"/>
    <property type="evidence" value="ECO:0007669"/>
    <property type="project" value="InterPro"/>
</dbReference>
<dbReference type="AlphaFoldDB" id="A0A1G5MKN3"/>
<dbReference type="SUPFAM" id="SSF55931">
    <property type="entry name" value="Glutamine synthetase/guanido kinase"/>
    <property type="match status" value="1"/>
</dbReference>
<evidence type="ECO:0000256" key="1">
    <source>
        <dbReference type="ARBA" id="ARBA00022598"/>
    </source>
</evidence>
<evidence type="ECO:0000256" key="2">
    <source>
        <dbReference type="ARBA" id="ARBA00022741"/>
    </source>
</evidence>
<dbReference type="EMBL" id="FMVW01000001">
    <property type="protein sequence ID" value="SCZ25777.1"/>
    <property type="molecule type" value="Genomic_DNA"/>
</dbReference>
<dbReference type="InterPro" id="IPR011793">
    <property type="entry name" value="YbdK"/>
</dbReference>
<dbReference type="HAMAP" id="MF_01609">
    <property type="entry name" value="Glu_cys_ligase_2"/>
    <property type="match status" value="1"/>
</dbReference>
<proteinExistence type="inferred from homology"/>
<dbReference type="NCBIfam" id="TIGR02050">
    <property type="entry name" value="gshA_cyan_rel"/>
    <property type="match status" value="1"/>
</dbReference>
<organism evidence="5 6">
    <name type="scientific">Afifella marina DSM 2698</name>
    <dbReference type="NCBI Taxonomy" id="1120955"/>
    <lineage>
        <taxon>Bacteria</taxon>
        <taxon>Pseudomonadati</taxon>
        <taxon>Pseudomonadota</taxon>
        <taxon>Alphaproteobacteria</taxon>
        <taxon>Hyphomicrobiales</taxon>
        <taxon>Afifellaceae</taxon>
        <taxon>Afifella</taxon>
    </lineage>
</organism>
<dbReference type="Proteomes" id="UP000199347">
    <property type="component" value="Unassembled WGS sequence"/>
</dbReference>
<dbReference type="Pfam" id="PF04107">
    <property type="entry name" value="GCS2"/>
    <property type="match status" value="1"/>
</dbReference>
<accession>A0A1G5MKN3</accession>
<dbReference type="PANTHER" id="PTHR36510">
    <property type="entry name" value="GLUTAMATE--CYSTEINE LIGASE 2-RELATED"/>
    <property type="match status" value="1"/>
</dbReference>
<dbReference type="GO" id="GO:0004357">
    <property type="term" value="F:glutamate-cysteine ligase activity"/>
    <property type="evidence" value="ECO:0007669"/>
    <property type="project" value="UniProtKB-EC"/>
</dbReference>
<keyword evidence="3 4" id="KW-0067">ATP-binding</keyword>